<reference evidence="3" key="1">
    <citation type="submission" date="2021-10" db="EMBL/GenBank/DDBJ databases">
        <title>Tropical sea cucumber genome reveals ecological adaptation and Cuvierian tubules defense mechanism.</title>
        <authorList>
            <person name="Chen T."/>
        </authorList>
    </citation>
    <scope>NUCLEOTIDE SEQUENCE</scope>
    <source>
        <strain evidence="3">Nanhai2018</strain>
        <tissue evidence="3">Muscle</tissue>
    </source>
</reference>
<name>A0A9Q1CCW0_HOLLE</name>
<feature type="coiled-coil region" evidence="1">
    <location>
        <begin position="145"/>
        <end position="172"/>
    </location>
</feature>
<feature type="coiled-coil region" evidence="1">
    <location>
        <begin position="389"/>
        <end position="552"/>
    </location>
</feature>
<feature type="compositionally biased region" description="Basic and acidic residues" evidence="2">
    <location>
        <begin position="691"/>
        <end position="708"/>
    </location>
</feature>
<feature type="region of interest" description="Disordered" evidence="2">
    <location>
        <begin position="747"/>
        <end position="784"/>
    </location>
</feature>
<evidence type="ECO:0000313" key="4">
    <source>
        <dbReference type="Proteomes" id="UP001152320"/>
    </source>
</evidence>
<keyword evidence="1" id="KW-0175">Coiled coil</keyword>
<keyword evidence="4" id="KW-1185">Reference proteome</keyword>
<feature type="compositionally biased region" description="Low complexity" evidence="2">
    <location>
        <begin position="709"/>
        <end position="720"/>
    </location>
</feature>
<dbReference type="Proteomes" id="UP001152320">
    <property type="component" value="Chromosome 4"/>
</dbReference>
<proteinExistence type="predicted"/>
<feature type="compositionally biased region" description="Polar residues" evidence="2">
    <location>
        <begin position="645"/>
        <end position="660"/>
    </location>
</feature>
<feature type="region of interest" description="Disordered" evidence="2">
    <location>
        <begin position="640"/>
        <end position="660"/>
    </location>
</feature>
<evidence type="ECO:0000256" key="2">
    <source>
        <dbReference type="SAM" id="MobiDB-lite"/>
    </source>
</evidence>
<evidence type="ECO:0000256" key="1">
    <source>
        <dbReference type="SAM" id="Coils"/>
    </source>
</evidence>
<evidence type="ECO:0008006" key="5">
    <source>
        <dbReference type="Google" id="ProtNLM"/>
    </source>
</evidence>
<dbReference type="EMBL" id="JAIZAY010000004">
    <property type="protein sequence ID" value="KAJ8042606.1"/>
    <property type="molecule type" value="Genomic_DNA"/>
</dbReference>
<accession>A0A9Q1CCW0</accession>
<evidence type="ECO:0000313" key="3">
    <source>
        <dbReference type="EMBL" id="KAJ8042606.1"/>
    </source>
</evidence>
<dbReference type="OrthoDB" id="10051906at2759"/>
<gene>
    <name evidence="3" type="ORF">HOLleu_09398</name>
</gene>
<dbReference type="PANTHER" id="PTHR43696:SF9">
    <property type="entry name" value="COILED-COIL DOMAIN-CONTAINING PROTEIN 157"/>
    <property type="match status" value="1"/>
</dbReference>
<feature type="compositionally biased region" description="Polar residues" evidence="2">
    <location>
        <begin position="675"/>
        <end position="690"/>
    </location>
</feature>
<sequence>MAYLLGSKYCVESLTSDVKDLQAAVGDVCSRVGPVRYPSWKFPDKISSDLDIADLLEDCIYNEDETEDNQVAHIKLFELVIDRMVLLLQSFSQFTDQMLSGASGRPPTANPKAVGNQMSIGLVVKKFWNKMVQLSILLHQLSSENRSKTRSLSKLENINQELQQQTRTLAETFGGPHNPKQTTPQCISSLEDAKKLPLSQRSESKVALDVRSIASQTIETSFVPCDACYQVQLSFRDVGDMVVEVCKAQNLPSAIMKHRQTVSEEVMTAADISRWRKEGEKDLNRIRAHLSNLLAQINPLKSSLDDSKQTCQRLSKNLSDKTALLNKERSERETQVAQYEIKIKNIEKQHRESLKVVQRSFDDLTKGKRKVDEEMITLKQQLLKQHEALKELDIVKKQLQETLAENTSKKNTIVRLESDVKQMSEQLKSTHDELEDVNRKLGKEQAKNRSLEKQGQAMQVKHDVVAQRVDELDQDCLELRDQLAEAEDSKEEVANNLEQAQRELQKLQSDITKERELVESIRKEKTFLESSINDLKTIILSLEEEVKEGKERERLLVQFPERNPSLVPNPAKTGVNEKDMKSQVEANSLRMQVLEEENNLLRKNIAQLLDGREDKKIPAGFQLDGPAIPLWQRNTVQDNHHAEPLNTSSGSHSFNDISPRTQQRNNLFSSSRNILEPIQPSTGSSSGQTENHLRSKRESAKGVAEKLSLKPSSRISSPPKSARRQHSAKDLSGNSSFQAYMKLKKTGSLNSGVGDSKGKHSELPPPRPKQGWNSDAKFNKRPGTGESYTKQNMFICPSCDKMYSTQRDIDIHKSYCYG</sequence>
<comment type="caution">
    <text evidence="3">The sequence shown here is derived from an EMBL/GenBank/DDBJ whole genome shotgun (WGS) entry which is preliminary data.</text>
</comment>
<dbReference type="InterPro" id="IPR029681">
    <property type="entry name" value="CCDC157"/>
</dbReference>
<dbReference type="AlphaFoldDB" id="A0A9Q1CCW0"/>
<feature type="region of interest" description="Disordered" evidence="2">
    <location>
        <begin position="675"/>
        <end position="734"/>
    </location>
</feature>
<organism evidence="3 4">
    <name type="scientific">Holothuria leucospilota</name>
    <name type="common">Black long sea cucumber</name>
    <name type="synonym">Mertensiothuria leucospilota</name>
    <dbReference type="NCBI Taxonomy" id="206669"/>
    <lineage>
        <taxon>Eukaryota</taxon>
        <taxon>Metazoa</taxon>
        <taxon>Echinodermata</taxon>
        <taxon>Eleutherozoa</taxon>
        <taxon>Echinozoa</taxon>
        <taxon>Holothuroidea</taxon>
        <taxon>Aspidochirotacea</taxon>
        <taxon>Aspidochirotida</taxon>
        <taxon>Holothuriidae</taxon>
        <taxon>Holothuria</taxon>
    </lineage>
</organism>
<feature type="coiled-coil region" evidence="1">
    <location>
        <begin position="584"/>
        <end position="611"/>
    </location>
</feature>
<protein>
    <recommendedName>
        <fullName evidence="5">Coiled-coil domain-containing protein 157</fullName>
    </recommendedName>
</protein>
<dbReference type="Gene3D" id="1.20.5.170">
    <property type="match status" value="1"/>
</dbReference>
<dbReference type="PANTHER" id="PTHR43696">
    <property type="entry name" value="COILED-COIL DOMAIN-CONTAINING PROTEIN 157"/>
    <property type="match status" value="1"/>
</dbReference>